<dbReference type="OMA" id="MNLAFRN"/>
<dbReference type="STRING" id="7375.A0A0L0BZK7"/>
<evidence type="ECO:0000256" key="1">
    <source>
        <dbReference type="SAM" id="SignalP"/>
    </source>
</evidence>
<gene>
    <name evidence="3" type="ORF">FF38_00890</name>
</gene>
<dbReference type="SUPFAM" id="SSF49599">
    <property type="entry name" value="TRAF domain-like"/>
    <property type="match status" value="1"/>
</dbReference>
<dbReference type="EMBL" id="JRES01001107">
    <property type="protein sequence ID" value="KNC25512.1"/>
    <property type="molecule type" value="Genomic_DNA"/>
</dbReference>
<dbReference type="OrthoDB" id="6475149at2759"/>
<feature type="signal peptide" evidence="1">
    <location>
        <begin position="1"/>
        <end position="23"/>
    </location>
</feature>
<dbReference type="Proteomes" id="UP000037069">
    <property type="component" value="Unassembled WGS sequence"/>
</dbReference>
<dbReference type="AlphaFoldDB" id="A0A0L0BZK7"/>
<feature type="domain" description="MATH" evidence="2">
    <location>
        <begin position="218"/>
        <end position="354"/>
    </location>
</feature>
<name>A0A0L0BZK7_LUCCU</name>
<evidence type="ECO:0000259" key="2">
    <source>
        <dbReference type="PROSITE" id="PS50144"/>
    </source>
</evidence>
<keyword evidence="4" id="KW-1185">Reference proteome</keyword>
<evidence type="ECO:0000313" key="4">
    <source>
        <dbReference type="Proteomes" id="UP000037069"/>
    </source>
</evidence>
<feature type="chain" id="PRO_5005535619" description="MATH domain-containing protein" evidence="1">
    <location>
        <begin position="24"/>
        <end position="356"/>
    </location>
</feature>
<accession>A0A0L0BZK7</accession>
<sequence length="356" mass="40576">MMHFKIHLTICLIYLITHNKTDGRPIQEITETRNPPETQIPAGFSQATNEELKPSEIQKAVCTVTSGDVRASAEAFTTRELKGVCGSTEMLKSFHNLEQKLGQELQNIQKLIQDLHRQFVTKGREEQTLSERSPEPVTSAGIVSINMNTTPVPAFKFQPIPNSENKPQKTNEISKNYYQLPKLKSLPTQDQNKATTIRDQEAKKYNNNTLITNKNVKVYSYYWRMENFTQNIKTGNSLSMESPIFSIRGKALKIKAFFQHLHRDFLYLQLEDCSSSPQLGLGNSIILDTGVIFKEINSDNFKYKMSILDQSKKRSSDLVSQEFDNHDSGFLIPNSALIDSPFIKDDSLLIQLFLYL</sequence>
<keyword evidence="1" id="KW-0732">Signal</keyword>
<organism evidence="3 4">
    <name type="scientific">Lucilia cuprina</name>
    <name type="common">Green bottle fly</name>
    <name type="synonym">Australian sheep blowfly</name>
    <dbReference type="NCBI Taxonomy" id="7375"/>
    <lineage>
        <taxon>Eukaryota</taxon>
        <taxon>Metazoa</taxon>
        <taxon>Ecdysozoa</taxon>
        <taxon>Arthropoda</taxon>
        <taxon>Hexapoda</taxon>
        <taxon>Insecta</taxon>
        <taxon>Pterygota</taxon>
        <taxon>Neoptera</taxon>
        <taxon>Endopterygota</taxon>
        <taxon>Diptera</taxon>
        <taxon>Brachycera</taxon>
        <taxon>Muscomorpha</taxon>
        <taxon>Oestroidea</taxon>
        <taxon>Calliphoridae</taxon>
        <taxon>Luciliinae</taxon>
        <taxon>Lucilia</taxon>
    </lineage>
</organism>
<dbReference type="InterPro" id="IPR002083">
    <property type="entry name" value="MATH/TRAF_dom"/>
</dbReference>
<proteinExistence type="predicted"/>
<protein>
    <recommendedName>
        <fullName evidence="2">MATH domain-containing protein</fullName>
    </recommendedName>
</protein>
<evidence type="ECO:0000313" key="3">
    <source>
        <dbReference type="EMBL" id="KNC25512.1"/>
    </source>
</evidence>
<comment type="caution">
    <text evidence="3">The sequence shown here is derived from an EMBL/GenBank/DDBJ whole genome shotgun (WGS) entry which is preliminary data.</text>
</comment>
<dbReference type="PROSITE" id="PS50144">
    <property type="entry name" value="MATH"/>
    <property type="match status" value="1"/>
</dbReference>
<reference evidence="3 4" key="1">
    <citation type="journal article" date="2015" name="Nat. Commun.">
        <title>Lucilia cuprina genome unlocks parasitic fly biology to underpin future interventions.</title>
        <authorList>
            <person name="Anstead C.A."/>
            <person name="Korhonen P.K."/>
            <person name="Young N.D."/>
            <person name="Hall R.S."/>
            <person name="Jex A.R."/>
            <person name="Murali S.C."/>
            <person name="Hughes D.S."/>
            <person name="Lee S.F."/>
            <person name="Perry T."/>
            <person name="Stroehlein A.J."/>
            <person name="Ansell B.R."/>
            <person name="Breugelmans B."/>
            <person name="Hofmann A."/>
            <person name="Qu J."/>
            <person name="Dugan S."/>
            <person name="Lee S.L."/>
            <person name="Chao H."/>
            <person name="Dinh H."/>
            <person name="Han Y."/>
            <person name="Doddapaneni H.V."/>
            <person name="Worley K.C."/>
            <person name="Muzny D.M."/>
            <person name="Ioannidis P."/>
            <person name="Waterhouse R.M."/>
            <person name="Zdobnov E.M."/>
            <person name="James P.J."/>
            <person name="Bagnall N.H."/>
            <person name="Kotze A.C."/>
            <person name="Gibbs R.A."/>
            <person name="Richards S."/>
            <person name="Batterham P."/>
            <person name="Gasser R.B."/>
        </authorList>
    </citation>
    <scope>NUCLEOTIDE SEQUENCE [LARGE SCALE GENOMIC DNA]</scope>
    <source>
        <strain evidence="3 4">LS</strain>
        <tissue evidence="3">Full body</tissue>
    </source>
</reference>